<keyword evidence="7" id="KW-0539">Nucleus</keyword>
<evidence type="ECO:0000259" key="9">
    <source>
        <dbReference type="Pfam" id="PF04696"/>
    </source>
</evidence>
<feature type="compositionally biased region" description="Acidic residues" evidence="8">
    <location>
        <begin position="371"/>
        <end position="386"/>
    </location>
</feature>
<name>A0AAJ0IAE6_9PEZI</name>
<proteinExistence type="inferred from homology"/>
<keyword evidence="4" id="KW-0805">Transcription regulation</keyword>
<feature type="compositionally biased region" description="Basic and acidic residues" evidence="8">
    <location>
        <begin position="134"/>
        <end position="145"/>
    </location>
</feature>
<evidence type="ECO:0000256" key="2">
    <source>
        <dbReference type="ARBA" id="ARBA00010386"/>
    </source>
</evidence>
<evidence type="ECO:0000313" key="11">
    <source>
        <dbReference type="Proteomes" id="UP001285908"/>
    </source>
</evidence>
<protein>
    <submittedName>
        <fullName evidence="10">Pinin/SDK/memA/ protein conserved region-domain-containing protein</fullName>
    </submittedName>
</protein>
<dbReference type="AlphaFoldDB" id="A0AAJ0IAE6"/>
<dbReference type="GO" id="GO:0008380">
    <property type="term" value="P:RNA splicing"/>
    <property type="evidence" value="ECO:0007669"/>
    <property type="project" value="UniProtKB-KW"/>
</dbReference>
<feature type="compositionally biased region" description="Basic and acidic residues" evidence="8">
    <location>
        <begin position="58"/>
        <end position="68"/>
    </location>
</feature>
<gene>
    <name evidence="10" type="ORF">B0T23DRAFT_395017</name>
</gene>
<organism evidence="10 11">
    <name type="scientific">Neurospora hispaniola</name>
    <dbReference type="NCBI Taxonomy" id="588809"/>
    <lineage>
        <taxon>Eukaryota</taxon>
        <taxon>Fungi</taxon>
        <taxon>Dikarya</taxon>
        <taxon>Ascomycota</taxon>
        <taxon>Pezizomycotina</taxon>
        <taxon>Sordariomycetes</taxon>
        <taxon>Sordariomycetidae</taxon>
        <taxon>Sordariales</taxon>
        <taxon>Sordariaceae</taxon>
        <taxon>Neurospora</taxon>
    </lineage>
</organism>
<feature type="compositionally biased region" description="Basic and acidic residues" evidence="8">
    <location>
        <begin position="269"/>
        <end position="287"/>
    </location>
</feature>
<evidence type="ECO:0000256" key="5">
    <source>
        <dbReference type="ARBA" id="ARBA00023163"/>
    </source>
</evidence>
<sequence>MSSEQMMETEDLSTQKRKATSSPSPEDGVAAKRTKLEDGNVQDRISEIVEGEATPKTGRTEEPVKDSMEEPVATAREIHATSTTKDNDHPMEDEAVARAQETTVQSPVTTRRESDRQKEQAAPPSRKAPLSPEQTRKNVSLEEKKRGRRLFGGLLNTLSQTTPNNSQQKRRKEIERRQQERVQQQRVEDDRRRTDLLAERRRFRDAKQVDFEERMMHRRHEKMLILAHSLRTVSEPVVYYKPWELTKEQERILDEQVREAEETITREVRQFELKHGRPPKNEVKVPPKSEIPPPPPSPPSTHVDVVRNEQDQVGEQPNKTSEDANHGAVPSLSSQDPAAAAAAAATLSTGTGDDKGVIATSIDTTTHDQDHDGDEMIQDGEDMVIY</sequence>
<feature type="region of interest" description="Disordered" evidence="8">
    <location>
        <begin position="269"/>
        <end position="386"/>
    </location>
</feature>
<comment type="similarity">
    <text evidence="2">Belongs to the pinin family.</text>
</comment>
<reference evidence="10 11" key="1">
    <citation type="journal article" date="2023" name="Mol. Phylogenet. Evol.">
        <title>Genome-scale phylogeny and comparative genomics of the fungal order Sordariales.</title>
        <authorList>
            <person name="Hensen N."/>
            <person name="Bonometti L."/>
            <person name="Westerberg I."/>
            <person name="Brannstrom I.O."/>
            <person name="Guillou S."/>
            <person name="Cros-Aarteil S."/>
            <person name="Calhoun S."/>
            <person name="Haridas S."/>
            <person name="Kuo A."/>
            <person name="Mondo S."/>
            <person name="Pangilinan J."/>
            <person name="Riley R."/>
            <person name="LaButti K."/>
            <person name="Andreopoulos B."/>
            <person name="Lipzen A."/>
            <person name="Chen C."/>
            <person name="Yan M."/>
            <person name="Daum C."/>
            <person name="Ng V."/>
            <person name="Clum A."/>
            <person name="Steindorff A."/>
            <person name="Ohm R.A."/>
            <person name="Martin F."/>
            <person name="Silar P."/>
            <person name="Natvig D.O."/>
            <person name="Lalanne C."/>
            <person name="Gautier V."/>
            <person name="Ament-Velasquez S.L."/>
            <person name="Kruys A."/>
            <person name="Hutchinson M.I."/>
            <person name="Powell A.J."/>
            <person name="Barry K."/>
            <person name="Miller A.N."/>
            <person name="Grigoriev I.V."/>
            <person name="Debuchy R."/>
            <person name="Gladieux P."/>
            <person name="Hiltunen Thoren M."/>
            <person name="Johannesson H."/>
        </authorList>
    </citation>
    <scope>NUCLEOTIDE SEQUENCE [LARGE SCALE GENOMIC DNA]</scope>
    <source>
        <strain evidence="10 11">FGSC 10403</strain>
    </source>
</reference>
<keyword evidence="5" id="KW-0804">Transcription</keyword>
<dbReference type="RefSeq" id="XP_062694385.1">
    <property type="nucleotide sequence ID" value="XM_062838162.1"/>
</dbReference>
<feature type="compositionally biased region" description="Polar residues" evidence="8">
    <location>
        <begin position="100"/>
        <end position="109"/>
    </location>
</feature>
<feature type="compositionally biased region" description="Basic and acidic residues" evidence="8">
    <location>
        <begin position="110"/>
        <end position="119"/>
    </location>
</feature>
<dbReference type="Proteomes" id="UP001285908">
    <property type="component" value="Unassembled WGS sequence"/>
</dbReference>
<dbReference type="EMBL" id="JAULSX010000003">
    <property type="protein sequence ID" value="KAK3494956.1"/>
    <property type="molecule type" value="Genomic_DNA"/>
</dbReference>
<dbReference type="PANTHER" id="PTHR12707:SF0">
    <property type="entry name" value="PININ"/>
    <property type="match status" value="1"/>
</dbReference>
<keyword evidence="3" id="KW-0507">mRNA processing</keyword>
<evidence type="ECO:0000256" key="3">
    <source>
        <dbReference type="ARBA" id="ARBA00022664"/>
    </source>
</evidence>
<comment type="caution">
    <text evidence="10">The sequence shown here is derived from an EMBL/GenBank/DDBJ whole genome shotgun (WGS) entry which is preliminary data.</text>
</comment>
<keyword evidence="6" id="KW-0508">mRNA splicing</keyword>
<evidence type="ECO:0000256" key="8">
    <source>
        <dbReference type="SAM" id="MobiDB-lite"/>
    </source>
</evidence>
<accession>A0AAJ0IAE6</accession>
<feature type="compositionally biased region" description="Pro residues" evidence="8">
    <location>
        <begin position="289"/>
        <end position="299"/>
    </location>
</feature>
<feature type="region of interest" description="Disordered" evidence="8">
    <location>
        <begin position="1"/>
        <end position="191"/>
    </location>
</feature>
<comment type="subcellular location">
    <subcellularLocation>
        <location evidence="1">Nucleus</location>
    </subcellularLocation>
</comment>
<dbReference type="GO" id="GO:0006397">
    <property type="term" value="P:mRNA processing"/>
    <property type="evidence" value="ECO:0007669"/>
    <property type="project" value="UniProtKB-KW"/>
</dbReference>
<evidence type="ECO:0000256" key="6">
    <source>
        <dbReference type="ARBA" id="ARBA00023187"/>
    </source>
</evidence>
<dbReference type="InterPro" id="IPR039853">
    <property type="entry name" value="Pinin"/>
</dbReference>
<dbReference type="Pfam" id="PF04696">
    <property type="entry name" value="Pinin_SDK_memA"/>
    <property type="match status" value="1"/>
</dbReference>
<evidence type="ECO:0000256" key="7">
    <source>
        <dbReference type="ARBA" id="ARBA00023242"/>
    </source>
</evidence>
<evidence type="ECO:0000256" key="1">
    <source>
        <dbReference type="ARBA" id="ARBA00004123"/>
    </source>
</evidence>
<feature type="compositionally biased region" description="Basic and acidic residues" evidence="8">
    <location>
        <begin position="85"/>
        <end position="96"/>
    </location>
</feature>
<feature type="compositionally biased region" description="Polar residues" evidence="8">
    <location>
        <begin position="156"/>
        <end position="166"/>
    </location>
</feature>
<feature type="domain" description="Pinin/SDK/MemA protein" evidence="9">
    <location>
        <begin position="142"/>
        <end position="257"/>
    </location>
</feature>
<dbReference type="GeneID" id="87875784"/>
<evidence type="ECO:0000313" key="10">
    <source>
        <dbReference type="EMBL" id="KAK3494956.1"/>
    </source>
</evidence>
<dbReference type="GO" id="GO:0071013">
    <property type="term" value="C:catalytic step 2 spliceosome"/>
    <property type="evidence" value="ECO:0007669"/>
    <property type="project" value="TreeGrafter"/>
</dbReference>
<dbReference type="InterPro" id="IPR006786">
    <property type="entry name" value="Pinin_SDK_MemA"/>
</dbReference>
<keyword evidence="11" id="KW-1185">Reference proteome</keyword>
<dbReference type="PANTHER" id="PTHR12707">
    <property type="entry name" value="PINN"/>
    <property type="match status" value="1"/>
</dbReference>
<evidence type="ECO:0000256" key="4">
    <source>
        <dbReference type="ARBA" id="ARBA00023015"/>
    </source>
</evidence>